<organism evidence="1 2">
    <name type="scientific">Ancylostoma caninum</name>
    <name type="common">Dog hookworm</name>
    <dbReference type="NCBI Taxonomy" id="29170"/>
    <lineage>
        <taxon>Eukaryota</taxon>
        <taxon>Metazoa</taxon>
        <taxon>Ecdysozoa</taxon>
        <taxon>Nematoda</taxon>
        <taxon>Chromadorea</taxon>
        <taxon>Rhabditida</taxon>
        <taxon>Rhabditina</taxon>
        <taxon>Rhabditomorpha</taxon>
        <taxon>Strongyloidea</taxon>
        <taxon>Ancylostomatidae</taxon>
        <taxon>Ancylostomatinae</taxon>
        <taxon>Ancylostoma</taxon>
    </lineage>
</organism>
<comment type="caution">
    <text evidence="1">The sequence shown here is derived from an EMBL/GenBank/DDBJ whole genome shotgun (WGS) entry which is preliminary data.</text>
</comment>
<dbReference type="Proteomes" id="UP000252519">
    <property type="component" value="Unassembled WGS sequence"/>
</dbReference>
<accession>A0A368G4T8</accession>
<dbReference type="AlphaFoldDB" id="A0A368G4T8"/>
<proteinExistence type="predicted"/>
<keyword evidence="2" id="KW-1185">Reference proteome</keyword>
<reference evidence="1 2" key="1">
    <citation type="submission" date="2014-10" db="EMBL/GenBank/DDBJ databases">
        <title>Draft genome of the hookworm Ancylostoma caninum.</title>
        <authorList>
            <person name="Mitreva M."/>
        </authorList>
    </citation>
    <scope>NUCLEOTIDE SEQUENCE [LARGE SCALE GENOMIC DNA]</scope>
    <source>
        <strain evidence="1 2">Baltimore</strain>
    </source>
</reference>
<gene>
    <name evidence="1" type="ORF">ANCCAN_14699</name>
</gene>
<evidence type="ECO:0000313" key="1">
    <source>
        <dbReference type="EMBL" id="RCN39362.1"/>
    </source>
</evidence>
<evidence type="ECO:0000313" key="2">
    <source>
        <dbReference type="Proteomes" id="UP000252519"/>
    </source>
</evidence>
<protein>
    <submittedName>
        <fullName evidence="1">Uncharacterized protein</fullName>
    </submittedName>
</protein>
<dbReference type="EMBL" id="JOJR01000342">
    <property type="protein sequence ID" value="RCN39362.1"/>
    <property type="molecule type" value="Genomic_DNA"/>
</dbReference>
<name>A0A368G4T8_ANCCA</name>
<sequence>MASQVMNMWKVSFLRQAHHITTHLTVRFLIVSLKNYVKLNPNRTSDQLTVELILN</sequence>